<dbReference type="Proteomes" id="UP000187013">
    <property type="component" value="Unassembled WGS sequence"/>
</dbReference>
<evidence type="ECO:0000256" key="6">
    <source>
        <dbReference type="SAM" id="MobiDB-lite"/>
    </source>
</evidence>
<evidence type="ECO:0000256" key="3">
    <source>
        <dbReference type="ARBA" id="ARBA00022692"/>
    </source>
</evidence>
<dbReference type="PROSITE" id="PS01309">
    <property type="entry name" value="UPF0057"/>
    <property type="match status" value="1"/>
</dbReference>
<feature type="region of interest" description="Disordered" evidence="6">
    <location>
        <begin position="113"/>
        <end position="137"/>
    </location>
</feature>
<evidence type="ECO:0000256" key="1">
    <source>
        <dbReference type="ARBA" id="ARBA00004370"/>
    </source>
</evidence>
<dbReference type="AlphaFoldDB" id="A0A1Q3ABR8"/>
<comment type="caution">
    <text evidence="8">The sequence shown here is derived from an EMBL/GenBank/DDBJ whole genome shotgun (WGS) entry which is preliminary data.</text>
</comment>
<evidence type="ECO:0000313" key="8">
    <source>
        <dbReference type="EMBL" id="GAV53098.1"/>
    </source>
</evidence>
<dbReference type="Pfam" id="PF01679">
    <property type="entry name" value="Pmp3"/>
    <property type="match status" value="1"/>
</dbReference>
<dbReference type="InterPro" id="IPR000612">
    <property type="entry name" value="PMP3"/>
</dbReference>
<sequence>MGTCCCFAVSDVILYIVAFFVPPVAVAFRSGCCSQDLLLNILLTILAFIPGMIHAFYYVTITSPTRSENERYFYQQGWCDRERYAGVAIVHDGETSVRRPEPSGYGSIDALLVQGRPNDSGEASKTSGAPPPYTELP</sequence>
<evidence type="ECO:0008006" key="10">
    <source>
        <dbReference type="Google" id="ProtNLM"/>
    </source>
</evidence>
<evidence type="ECO:0000256" key="5">
    <source>
        <dbReference type="ARBA" id="ARBA00023136"/>
    </source>
</evidence>
<dbReference type="GO" id="GO:0016020">
    <property type="term" value="C:membrane"/>
    <property type="evidence" value="ECO:0007669"/>
    <property type="project" value="UniProtKB-SubCell"/>
</dbReference>
<dbReference type="PANTHER" id="PTHR21659:SF114">
    <property type="entry name" value="PROTEIN SNA4"/>
    <property type="match status" value="1"/>
</dbReference>
<dbReference type="OrthoDB" id="2802411at2759"/>
<evidence type="ECO:0000256" key="2">
    <source>
        <dbReference type="ARBA" id="ARBA00009530"/>
    </source>
</evidence>
<keyword evidence="4 7" id="KW-1133">Transmembrane helix</keyword>
<evidence type="ECO:0000313" key="9">
    <source>
        <dbReference type="Proteomes" id="UP000187013"/>
    </source>
</evidence>
<proteinExistence type="inferred from homology"/>
<organism evidence="8 9">
    <name type="scientific">Zygosaccharomyces rouxii</name>
    <dbReference type="NCBI Taxonomy" id="4956"/>
    <lineage>
        <taxon>Eukaryota</taxon>
        <taxon>Fungi</taxon>
        <taxon>Dikarya</taxon>
        <taxon>Ascomycota</taxon>
        <taxon>Saccharomycotina</taxon>
        <taxon>Saccharomycetes</taxon>
        <taxon>Saccharomycetales</taxon>
        <taxon>Saccharomycetaceae</taxon>
        <taxon>Zygosaccharomyces</taxon>
    </lineage>
</organism>
<name>A0A1Q3ABR8_ZYGRO</name>
<gene>
    <name evidence="8" type="ORF">ZYGR_0AI03800</name>
</gene>
<dbReference type="PANTHER" id="PTHR21659">
    <property type="entry name" value="HYDROPHOBIC PROTEIN RCI2 LOW TEMPERATURE AND SALT RESPONSIVE PROTEIN LTI6 -RELATED"/>
    <property type="match status" value="1"/>
</dbReference>
<reference evidence="8 9" key="1">
    <citation type="submission" date="2016-08" db="EMBL/GenBank/DDBJ databases">
        <title>Draft genome sequence of allopolyploid Zygosaccharomyces rouxii.</title>
        <authorList>
            <person name="Watanabe J."/>
            <person name="Uehara K."/>
            <person name="Mogi Y."/>
            <person name="Tsukioka Y."/>
        </authorList>
    </citation>
    <scope>NUCLEOTIDE SEQUENCE [LARGE SCALE GENOMIC DNA]</scope>
    <source>
        <strain evidence="8 9">NBRC 110957</strain>
    </source>
</reference>
<comment type="similarity">
    <text evidence="2">Belongs to the UPF0057 (PMP3) family.</text>
</comment>
<evidence type="ECO:0000256" key="4">
    <source>
        <dbReference type="ARBA" id="ARBA00022989"/>
    </source>
</evidence>
<dbReference type="EMBL" id="BDGX01000035">
    <property type="protein sequence ID" value="GAV53098.1"/>
    <property type="molecule type" value="Genomic_DNA"/>
</dbReference>
<evidence type="ECO:0000256" key="7">
    <source>
        <dbReference type="SAM" id="Phobius"/>
    </source>
</evidence>
<keyword evidence="5 7" id="KW-0472">Membrane</keyword>
<feature type="transmembrane region" description="Helical" evidence="7">
    <location>
        <begin position="37"/>
        <end position="59"/>
    </location>
</feature>
<protein>
    <recommendedName>
        <fullName evidence="10">Plasma membrane proteolipid 3</fullName>
    </recommendedName>
</protein>
<comment type="subcellular location">
    <subcellularLocation>
        <location evidence="1">Membrane</location>
    </subcellularLocation>
</comment>
<accession>A0A1Q3ABR8</accession>
<feature type="transmembrane region" description="Helical" evidence="7">
    <location>
        <begin position="12"/>
        <end position="30"/>
    </location>
</feature>
<keyword evidence="3 7" id="KW-0812">Transmembrane</keyword>